<keyword evidence="1" id="KW-1277">Toxin-antitoxin system</keyword>
<evidence type="ECO:0000256" key="2">
    <source>
        <dbReference type="ARBA" id="ARBA00049988"/>
    </source>
</evidence>
<dbReference type="InterPro" id="IPR010985">
    <property type="entry name" value="Ribbon_hlx_hlx"/>
</dbReference>
<dbReference type="RefSeq" id="WP_145059127.1">
    <property type="nucleotide sequence ID" value="NZ_CP036263.1"/>
</dbReference>
<dbReference type="OrthoDB" id="5689325at2"/>
<dbReference type="Gene3D" id="1.20.5.780">
    <property type="entry name" value="Single helix bin"/>
    <property type="match status" value="1"/>
</dbReference>
<dbReference type="Proteomes" id="UP000319852">
    <property type="component" value="Chromosome"/>
</dbReference>
<evidence type="ECO:0000313" key="4">
    <source>
        <dbReference type="Proteomes" id="UP000319852"/>
    </source>
</evidence>
<dbReference type="GO" id="GO:0006355">
    <property type="term" value="P:regulation of DNA-templated transcription"/>
    <property type="evidence" value="ECO:0007669"/>
    <property type="project" value="InterPro"/>
</dbReference>
<comment type="similarity">
    <text evidence="2">Belongs to the TacA antitoxin family.</text>
</comment>
<dbReference type="Pfam" id="PF08681">
    <property type="entry name" value="TacA1"/>
    <property type="match status" value="1"/>
</dbReference>
<reference evidence="3 4" key="1">
    <citation type="submission" date="2019-02" db="EMBL/GenBank/DDBJ databases">
        <title>Deep-cultivation of Planctomycetes and their phenomic and genomic characterization uncovers novel biology.</title>
        <authorList>
            <person name="Wiegand S."/>
            <person name="Jogler M."/>
            <person name="Boedeker C."/>
            <person name="Pinto D."/>
            <person name="Vollmers J."/>
            <person name="Rivas-Marin E."/>
            <person name="Kohn T."/>
            <person name="Peeters S.H."/>
            <person name="Heuer A."/>
            <person name="Rast P."/>
            <person name="Oberbeckmann S."/>
            <person name="Bunk B."/>
            <person name="Jeske O."/>
            <person name="Meyerdierks A."/>
            <person name="Storesund J.E."/>
            <person name="Kallscheuer N."/>
            <person name="Luecker S."/>
            <person name="Lage O.M."/>
            <person name="Pohl T."/>
            <person name="Merkel B.J."/>
            <person name="Hornburger P."/>
            <person name="Mueller R.-W."/>
            <person name="Bruemmer F."/>
            <person name="Labrenz M."/>
            <person name="Spormann A.M."/>
            <person name="Op den Camp H."/>
            <person name="Overmann J."/>
            <person name="Amann R."/>
            <person name="Jetten M.S.M."/>
            <person name="Mascher T."/>
            <person name="Medema M.H."/>
            <person name="Devos D.P."/>
            <person name="Kaster A.-K."/>
            <person name="Ovreas L."/>
            <person name="Rohde M."/>
            <person name="Galperin M.Y."/>
            <person name="Jogler C."/>
        </authorList>
    </citation>
    <scope>NUCLEOTIDE SEQUENCE [LARGE SCALE GENOMIC DNA]</scope>
    <source>
        <strain evidence="3 4">HG15A2</strain>
    </source>
</reference>
<dbReference type="InterPro" id="IPR014795">
    <property type="entry name" value="TacA_1-like"/>
</dbReference>
<dbReference type="AlphaFoldDB" id="A0A517MTF8"/>
<accession>A0A517MTF8</accession>
<dbReference type="PANTHER" id="PTHR35401:SF2">
    <property type="entry name" value="ABC-TYPE TRANSPORT SYSTEM"/>
    <property type="match status" value="1"/>
</dbReference>
<evidence type="ECO:0008006" key="5">
    <source>
        <dbReference type="Google" id="ProtNLM"/>
    </source>
</evidence>
<gene>
    <name evidence="3" type="ORF">HG15A2_14440</name>
</gene>
<dbReference type="EMBL" id="CP036263">
    <property type="protein sequence ID" value="QDS98171.1"/>
    <property type="molecule type" value="Genomic_DNA"/>
</dbReference>
<dbReference type="PANTHER" id="PTHR35401">
    <property type="entry name" value="COPG FAMILY HELIX-TURN-HELIX PROTEIN-RELATED-RELATED"/>
    <property type="match status" value="1"/>
</dbReference>
<protein>
    <recommendedName>
        <fullName evidence="5">DUF1778 domain-containing protein</fullName>
    </recommendedName>
</protein>
<proteinExistence type="inferred from homology"/>
<organism evidence="3 4">
    <name type="scientific">Adhaeretor mobilis</name>
    <dbReference type="NCBI Taxonomy" id="1930276"/>
    <lineage>
        <taxon>Bacteria</taxon>
        <taxon>Pseudomonadati</taxon>
        <taxon>Planctomycetota</taxon>
        <taxon>Planctomycetia</taxon>
        <taxon>Pirellulales</taxon>
        <taxon>Lacipirellulaceae</taxon>
        <taxon>Adhaeretor</taxon>
    </lineage>
</organism>
<evidence type="ECO:0000256" key="1">
    <source>
        <dbReference type="ARBA" id="ARBA00022649"/>
    </source>
</evidence>
<name>A0A517MTF8_9BACT</name>
<dbReference type="SUPFAM" id="SSF47598">
    <property type="entry name" value="Ribbon-helix-helix"/>
    <property type="match status" value="1"/>
</dbReference>
<sequence length="105" mass="11563">MLEAKKANTGKTSRLGSRLPAAIHTLLKEAADLQGQTLSDFVVASAREAAEEAIARSHRIRLSLAEQKRFAEALINPPSVARVLRKAIKNRGRLLTFHEYRCVSA</sequence>
<keyword evidence="4" id="KW-1185">Reference proteome</keyword>
<dbReference type="KEGG" id="amob:HG15A2_14440"/>
<evidence type="ECO:0000313" key="3">
    <source>
        <dbReference type="EMBL" id="QDS98171.1"/>
    </source>
</evidence>